<comment type="caution">
    <text evidence="1">The sequence shown here is derived from an EMBL/GenBank/DDBJ whole genome shotgun (WGS) entry which is preliminary data.</text>
</comment>
<keyword evidence="1" id="KW-0675">Receptor</keyword>
<protein>
    <submittedName>
        <fullName evidence="1">TonB-dependent receptor</fullName>
    </submittedName>
</protein>
<dbReference type="Proteomes" id="UP000479773">
    <property type="component" value="Unassembled WGS sequence"/>
</dbReference>
<reference evidence="1 2" key="1">
    <citation type="journal article" date="2019" name="Nat. Med.">
        <title>A library of human gut bacterial isolates paired with longitudinal multiomics data enables mechanistic microbiome research.</title>
        <authorList>
            <person name="Poyet M."/>
            <person name="Groussin M."/>
            <person name="Gibbons S.M."/>
            <person name="Avila-Pacheco J."/>
            <person name="Jiang X."/>
            <person name="Kearney S.M."/>
            <person name="Perrotta A.R."/>
            <person name="Berdy B."/>
            <person name="Zhao S."/>
            <person name="Lieberman T.D."/>
            <person name="Swanson P.K."/>
            <person name="Smith M."/>
            <person name="Roesemann S."/>
            <person name="Alexander J.E."/>
            <person name="Rich S.A."/>
            <person name="Livny J."/>
            <person name="Vlamakis H."/>
            <person name="Clish C."/>
            <person name="Bullock K."/>
            <person name="Deik A."/>
            <person name="Scott J."/>
            <person name="Pierce K.A."/>
            <person name="Xavier R.J."/>
            <person name="Alm E.J."/>
        </authorList>
    </citation>
    <scope>NUCLEOTIDE SEQUENCE [LARGE SCALE GENOMIC DNA]</scope>
    <source>
        <strain evidence="1 2">BIOML-A106</strain>
    </source>
</reference>
<evidence type="ECO:0000313" key="1">
    <source>
        <dbReference type="EMBL" id="KAA4738640.1"/>
    </source>
</evidence>
<dbReference type="AlphaFoldDB" id="A0A6L3GLT1"/>
<name>A0A6L3GLT1_BACFG</name>
<proteinExistence type="predicted"/>
<feature type="non-terminal residue" evidence="1">
    <location>
        <position position="1"/>
    </location>
</feature>
<accession>A0A6L3GLT1</accession>
<organism evidence="1 2">
    <name type="scientific">Bacteroides fragilis</name>
    <dbReference type="NCBI Taxonomy" id="817"/>
    <lineage>
        <taxon>Bacteria</taxon>
        <taxon>Pseudomonadati</taxon>
        <taxon>Bacteroidota</taxon>
        <taxon>Bacteroidia</taxon>
        <taxon>Bacteroidales</taxon>
        <taxon>Bacteroidaceae</taxon>
        <taxon>Bacteroides</taxon>
    </lineage>
</organism>
<evidence type="ECO:0000313" key="2">
    <source>
        <dbReference type="Proteomes" id="UP000479773"/>
    </source>
</evidence>
<dbReference type="EMBL" id="VWEQ01000243">
    <property type="protein sequence ID" value="KAA4738640.1"/>
    <property type="molecule type" value="Genomic_DNA"/>
</dbReference>
<gene>
    <name evidence="1" type="ORF">F3B44_26600</name>
</gene>
<sequence length="104" mass="11732">LNSYYPKAYLGDKGNKNKQTQTRYLQNGAYMRMKNLQIGYTFPKAWMNKAKIEKLRIYVSGENLFTISGIADMFDPEATAGNGFSNGKTYPLSKTISFGLNITL</sequence>